<dbReference type="PANTHER" id="PTHR13420:SF7">
    <property type="entry name" value="UPF0235 PROTEIN C15ORF40"/>
    <property type="match status" value="1"/>
</dbReference>
<gene>
    <name evidence="4" type="ORF">SMC6_02440</name>
</gene>
<organism evidence="4 5">
    <name type="scientific">Candidatus Cryosericum odellii</name>
    <dbReference type="NCBI Taxonomy" id="2290917"/>
    <lineage>
        <taxon>Bacteria</taxon>
        <taxon>Pseudomonadati</taxon>
        <taxon>Caldisericota/Cryosericota group</taxon>
        <taxon>Candidatus Cryosericota</taxon>
        <taxon>Candidatus Cryosericia</taxon>
        <taxon>Candidatus Cryosericales</taxon>
        <taxon>Candidatus Cryosericaceae</taxon>
        <taxon>Candidatus Cryosericum</taxon>
    </lineage>
</organism>
<evidence type="ECO:0000256" key="3">
    <source>
        <dbReference type="SAM" id="MobiDB-lite"/>
    </source>
</evidence>
<name>A0A398DAU1_9BACT</name>
<dbReference type="AlphaFoldDB" id="A0A398DAU1"/>
<dbReference type="SUPFAM" id="SSF69786">
    <property type="entry name" value="YggU-like"/>
    <property type="match status" value="1"/>
</dbReference>
<dbReference type="PANTHER" id="PTHR13420">
    <property type="entry name" value="UPF0235 PROTEIN C15ORF40"/>
    <property type="match status" value="1"/>
</dbReference>
<dbReference type="HAMAP" id="MF_00634">
    <property type="entry name" value="UPF0235"/>
    <property type="match status" value="1"/>
</dbReference>
<evidence type="ECO:0000256" key="2">
    <source>
        <dbReference type="HAMAP-Rule" id="MF_00634"/>
    </source>
</evidence>
<accession>A0A398DAU1</accession>
<dbReference type="RefSeq" id="WP_119175446.1">
    <property type="nucleotide sequence ID" value="NZ_QXIT01000047.1"/>
</dbReference>
<protein>
    <recommendedName>
        <fullName evidence="2">UPF0235 protein SMC6_02440</fullName>
    </recommendedName>
</protein>
<reference evidence="4 5" key="1">
    <citation type="submission" date="2018-09" db="EMBL/GenBank/DDBJ databases">
        <title>Discovery and Ecogenomic Context for Candidatus Cryosericales, a Global Caldiserica Order Active in Thawing Permafrost.</title>
        <authorList>
            <person name="Martinez M.A."/>
            <person name="Woodcroft B.J."/>
            <person name="Ignacio Espinoza J.C."/>
            <person name="Zayed A."/>
            <person name="Singleton C.M."/>
            <person name="Boyd J."/>
            <person name="Li Y.-F."/>
            <person name="Purvine S."/>
            <person name="Maughan H."/>
            <person name="Hodgkins S.B."/>
            <person name="Anderson D."/>
            <person name="Sederholm M."/>
            <person name="Temperton B."/>
            <person name="Saleska S.R."/>
            <person name="Tyson G.W."/>
            <person name="Rich V.I."/>
        </authorList>
    </citation>
    <scope>NUCLEOTIDE SEQUENCE [LARGE SCALE GENOMIC DNA]</scope>
    <source>
        <strain evidence="4 5">SMC6</strain>
    </source>
</reference>
<dbReference type="InterPro" id="IPR036591">
    <property type="entry name" value="YggU-like_sf"/>
</dbReference>
<dbReference type="EMBL" id="QXIT01000047">
    <property type="protein sequence ID" value="RIE09517.1"/>
    <property type="molecule type" value="Genomic_DNA"/>
</dbReference>
<keyword evidence="5" id="KW-1185">Reference proteome</keyword>
<evidence type="ECO:0000313" key="5">
    <source>
        <dbReference type="Proteomes" id="UP000266260"/>
    </source>
</evidence>
<comment type="caution">
    <text evidence="4">The sequence shown here is derived from an EMBL/GenBank/DDBJ whole genome shotgun (WGS) entry which is preliminary data.</text>
</comment>
<sequence>MQISVRVIPGSSRSDVEPGDPWRVHVHARPAEGKANEELLQILSRHFGVARSAVRILRGHASRSKTVEIGLEGTAMVEDIR</sequence>
<dbReference type="Gene3D" id="3.30.1200.10">
    <property type="entry name" value="YggU-like"/>
    <property type="match status" value="1"/>
</dbReference>
<dbReference type="SMART" id="SM01152">
    <property type="entry name" value="DUF167"/>
    <property type="match status" value="1"/>
</dbReference>
<evidence type="ECO:0000313" key="4">
    <source>
        <dbReference type="EMBL" id="RIE09517.1"/>
    </source>
</evidence>
<dbReference type="NCBIfam" id="TIGR00251">
    <property type="entry name" value="DUF167 family protein"/>
    <property type="match status" value="1"/>
</dbReference>
<feature type="region of interest" description="Disordered" evidence="3">
    <location>
        <begin position="1"/>
        <end position="21"/>
    </location>
</feature>
<proteinExistence type="inferred from homology"/>
<dbReference type="InterPro" id="IPR003746">
    <property type="entry name" value="DUF167"/>
</dbReference>
<evidence type="ECO:0000256" key="1">
    <source>
        <dbReference type="ARBA" id="ARBA00010364"/>
    </source>
</evidence>
<dbReference type="GO" id="GO:0005737">
    <property type="term" value="C:cytoplasm"/>
    <property type="evidence" value="ECO:0007669"/>
    <property type="project" value="TreeGrafter"/>
</dbReference>
<comment type="similarity">
    <text evidence="1 2">Belongs to the UPF0235 family.</text>
</comment>
<dbReference type="Proteomes" id="UP000266260">
    <property type="component" value="Unassembled WGS sequence"/>
</dbReference>
<dbReference type="Pfam" id="PF02594">
    <property type="entry name" value="DUF167"/>
    <property type="match status" value="1"/>
</dbReference>